<protein>
    <submittedName>
        <fullName evidence="2">Alpha/beta hydrolase</fullName>
    </submittedName>
</protein>
<dbReference type="InterPro" id="IPR000073">
    <property type="entry name" value="AB_hydrolase_1"/>
</dbReference>
<dbReference type="GO" id="GO:0016787">
    <property type="term" value="F:hydrolase activity"/>
    <property type="evidence" value="ECO:0007669"/>
    <property type="project" value="UniProtKB-KW"/>
</dbReference>
<dbReference type="PANTHER" id="PTHR43689">
    <property type="entry name" value="HYDROLASE"/>
    <property type="match status" value="1"/>
</dbReference>
<dbReference type="InterPro" id="IPR029058">
    <property type="entry name" value="AB_hydrolase_fold"/>
</dbReference>
<gene>
    <name evidence="2" type="ORF">EPICR_20158</name>
</gene>
<dbReference type="AlphaFoldDB" id="A0A484HGT4"/>
<dbReference type="EMBL" id="CAACVI010000012">
    <property type="protein sequence ID" value="VEN73691.1"/>
    <property type="molecule type" value="Genomic_DNA"/>
</dbReference>
<feature type="domain" description="AB hydrolase-1" evidence="1">
    <location>
        <begin position="29"/>
        <end position="262"/>
    </location>
</feature>
<reference evidence="2" key="1">
    <citation type="submission" date="2019-01" db="EMBL/GenBank/DDBJ databases">
        <authorList>
            <consortium name="Genoscope - CEA"/>
            <person name="William W."/>
        </authorList>
    </citation>
    <scope>NUCLEOTIDE SEQUENCE</scope>
    <source>
        <strain evidence="2">CR-1</strain>
    </source>
</reference>
<evidence type="ECO:0000259" key="1">
    <source>
        <dbReference type="Pfam" id="PF12697"/>
    </source>
</evidence>
<dbReference type="PANTHER" id="PTHR43689:SF8">
    <property type="entry name" value="ALPHA_BETA-HYDROLASES SUPERFAMILY PROTEIN"/>
    <property type="match status" value="1"/>
</dbReference>
<sequence>MTPLNDIRVGGKRLEALWHGPSPEEAATLVFLHEGLGCAEMWHDFPARLADASGCGALVYSRAGYGGSDPCGLPRPVRFMHDEALEILPRVLERVGVRDFFLVGHSDGASISLIYSGTRSGAGSGARSGNRAGGARLKGLIALAPHALCEEATLRAIEEISETFKKGPLRRKLAKYHGAGVDGAFWGWSDVWLHPDFKNWNIEKYLPGISAPVLVVQGQNDPYGTRVHADSIVARVRGSVETLMLEDCGHSPHQEKSAETLDAMTRFIRRAGG</sequence>
<keyword evidence="2" id="KW-0378">Hydrolase</keyword>
<evidence type="ECO:0000313" key="2">
    <source>
        <dbReference type="EMBL" id="VEN73691.1"/>
    </source>
</evidence>
<dbReference type="Pfam" id="PF12697">
    <property type="entry name" value="Abhydrolase_6"/>
    <property type="match status" value="1"/>
</dbReference>
<dbReference type="SUPFAM" id="SSF53474">
    <property type="entry name" value="alpha/beta-Hydrolases"/>
    <property type="match status" value="1"/>
</dbReference>
<dbReference type="Gene3D" id="3.40.50.1820">
    <property type="entry name" value="alpha/beta hydrolase"/>
    <property type="match status" value="1"/>
</dbReference>
<proteinExistence type="predicted"/>
<accession>A0A484HGT4</accession>
<organism evidence="2">
    <name type="scientific">uncultured Desulfobacteraceae bacterium</name>
    <dbReference type="NCBI Taxonomy" id="218296"/>
    <lineage>
        <taxon>Bacteria</taxon>
        <taxon>Pseudomonadati</taxon>
        <taxon>Thermodesulfobacteriota</taxon>
        <taxon>Desulfobacteria</taxon>
        <taxon>Desulfobacterales</taxon>
        <taxon>Desulfobacteraceae</taxon>
        <taxon>environmental samples</taxon>
    </lineage>
</organism>
<name>A0A484HGT4_9BACT</name>